<dbReference type="PANTHER" id="PTHR48100">
    <property type="entry name" value="BROAD-SPECIFICITY PHOSPHATASE YOR283W-RELATED"/>
    <property type="match status" value="1"/>
</dbReference>
<proteinExistence type="predicted"/>
<reference evidence="1 2" key="1">
    <citation type="submission" date="2024-10" db="EMBL/GenBank/DDBJ databases">
        <title>Updated reference genomes for cyclostephanoid diatoms.</title>
        <authorList>
            <person name="Roberts W.R."/>
            <person name="Alverson A.J."/>
        </authorList>
    </citation>
    <scope>NUCLEOTIDE SEQUENCE [LARGE SCALE GENOMIC DNA]</scope>
    <source>
        <strain evidence="1 2">AJA010-31</strain>
    </source>
</reference>
<name>A0ABD3N083_9STRA</name>
<dbReference type="Gene3D" id="3.40.50.1240">
    <property type="entry name" value="Phosphoglycerate mutase-like"/>
    <property type="match status" value="1"/>
</dbReference>
<dbReference type="Pfam" id="PF00300">
    <property type="entry name" value="His_Phos_1"/>
    <property type="match status" value="2"/>
</dbReference>
<accession>A0ABD3N083</accession>
<dbReference type="CDD" id="cd07040">
    <property type="entry name" value="HP"/>
    <property type="match status" value="1"/>
</dbReference>
<evidence type="ECO:0000313" key="1">
    <source>
        <dbReference type="EMBL" id="KAL3769019.1"/>
    </source>
</evidence>
<dbReference type="InterPro" id="IPR029033">
    <property type="entry name" value="His_PPase_superfam"/>
</dbReference>
<keyword evidence="2" id="KW-1185">Reference proteome</keyword>
<dbReference type="PANTHER" id="PTHR48100:SF61">
    <property type="entry name" value="PHOSPHOGLYCERATE MUTASE"/>
    <property type="match status" value="1"/>
</dbReference>
<dbReference type="AlphaFoldDB" id="A0ABD3N083"/>
<evidence type="ECO:0008006" key="3">
    <source>
        <dbReference type="Google" id="ProtNLM"/>
    </source>
</evidence>
<dbReference type="InterPro" id="IPR013078">
    <property type="entry name" value="His_Pase_superF_clade-1"/>
</dbReference>
<dbReference type="EMBL" id="JALLPJ020001338">
    <property type="protein sequence ID" value="KAL3769019.1"/>
    <property type="molecule type" value="Genomic_DNA"/>
</dbReference>
<evidence type="ECO:0000313" key="2">
    <source>
        <dbReference type="Proteomes" id="UP001530400"/>
    </source>
</evidence>
<gene>
    <name evidence="1" type="ORF">ACHAWO_006785</name>
</gene>
<comment type="caution">
    <text evidence="1">The sequence shown here is derived from an EMBL/GenBank/DDBJ whole genome shotgun (WGS) entry which is preliminary data.</text>
</comment>
<dbReference type="InterPro" id="IPR050275">
    <property type="entry name" value="PGM_Phosphatase"/>
</dbReference>
<protein>
    <recommendedName>
        <fullName evidence="3">Phosphoglycerate mutase-like protein</fullName>
    </recommendedName>
</protein>
<dbReference type="SUPFAM" id="SSF53254">
    <property type="entry name" value="Phosphoglycerate mutase-like"/>
    <property type="match status" value="1"/>
</dbReference>
<organism evidence="1 2">
    <name type="scientific">Cyclotella atomus</name>
    <dbReference type="NCBI Taxonomy" id="382360"/>
    <lineage>
        <taxon>Eukaryota</taxon>
        <taxon>Sar</taxon>
        <taxon>Stramenopiles</taxon>
        <taxon>Ochrophyta</taxon>
        <taxon>Bacillariophyta</taxon>
        <taxon>Coscinodiscophyceae</taxon>
        <taxon>Thalassiosirophycidae</taxon>
        <taxon>Stephanodiscales</taxon>
        <taxon>Stephanodiscaceae</taxon>
        <taxon>Cyclotella</taxon>
    </lineage>
</organism>
<dbReference type="Proteomes" id="UP001530400">
    <property type="component" value="Unassembled WGS sequence"/>
</dbReference>
<sequence>MKEMFQRKALAVALSMQAQCTAFLPIINHSRRTASAIASARTDDPTFATTTNYQHLKQSRPTRIHAKPLITGDHSQKENLPPNCKIIHFQRHAQGTHNAVYAQWTESTGVPLNLSETDPAKNPLLLPHVIDAPLTQKGVNQCQEQYQANSHNLQGVERIIVSPLVRALQTAQITFGDHITPKEKTVWTAHEGCREELGMLLCNKRRPMSETKVQFPHVDFSLLHQGDEDLIWDEYASKFAVAQRESTEDMSNRVYDFLEGYLRCVPEREVAIVGHSAWLHAMCNAVLDHDEQEKQFDATMFGQAEIRTLALTFSDK</sequence>